<evidence type="ECO:0000256" key="1">
    <source>
        <dbReference type="SAM" id="MobiDB-lite"/>
    </source>
</evidence>
<sequence>MVSILSFEPLYYIYVSRTLLKKGFSPLCIPKQLTPIQGTLGRTAHQAKKEGKKLMPTMAARQSADDPPPLRPPKTNHHSPRL</sequence>
<dbReference type="AlphaFoldDB" id="A0A453SQ43"/>
<reference evidence="3" key="2">
    <citation type="journal article" date="2017" name="Nat. Plants">
        <title>The Aegilops tauschii genome reveals multiple impacts of transposons.</title>
        <authorList>
            <person name="Zhao G."/>
            <person name="Zou C."/>
            <person name="Li K."/>
            <person name="Wang K."/>
            <person name="Li T."/>
            <person name="Gao L."/>
            <person name="Zhang X."/>
            <person name="Wang H."/>
            <person name="Yang Z."/>
            <person name="Liu X."/>
            <person name="Jiang W."/>
            <person name="Mao L."/>
            <person name="Kong X."/>
            <person name="Jiao Y."/>
            <person name="Jia J."/>
        </authorList>
    </citation>
    <scope>NUCLEOTIDE SEQUENCE [LARGE SCALE GENOMIC DNA]</scope>
    <source>
        <strain evidence="3">cv. AL8/78</strain>
    </source>
</reference>
<proteinExistence type="predicted"/>
<organism evidence="2 3">
    <name type="scientific">Aegilops tauschii subsp. strangulata</name>
    <name type="common">Goatgrass</name>
    <dbReference type="NCBI Taxonomy" id="200361"/>
    <lineage>
        <taxon>Eukaryota</taxon>
        <taxon>Viridiplantae</taxon>
        <taxon>Streptophyta</taxon>
        <taxon>Embryophyta</taxon>
        <taxon>Tracheophyta</taxon>
        <taxon>Spermatophyta</taxon>
        <taxon>Magnoliopsida</taxon>
        <taxon>Liliopsida</taxon>
        <taxon>Poales</taxon>
        <taxon>Poaceae</taxon>
        <taxon>BOP clade</taxon>
        <taxon>Pooideae</taxon>
        <taxon>Triticodae</taxon>
        <taxon>Triticeae</taxon>
        <taxon>Triticinae</taxon>
        <taxon>Aegilops</taxon>
    </lineage>
</organism>
<evidence type="ECO:0000313" key="3">
    <source>
        <dbReference type="Proteomes" id="UP000015105"/>
    </source>
</evidence>
<reference evidence="2" key="3">
    <citation type="journal article" date="2017" name="Nature">
        <title>Genome sequence of the progenitor of the wheat D genome Aegilops tauschii.</title>
        <authorList>
            <person name="Luo M.C."/>
            <person name="Gu Y.Q."/>
            <person name="Puiu D."/>
            <person name="Wang H."/>
            <person name="Twardziok S.O."/>
            <person name="Deal K.R."/>
            <person name="Huo N."/>
            <person name="Zhu T."/>
            <person name="Wang L."/>
            <person name="Wang Y."/>
            <person name="McGuire P.E."/>
            <person name="Liu S."/>
            <person name="Long H."/>
            <person name="Ramasamy R.K."/>
            <person name="Rodriguez J.C."/>
            <person name="Van S.L."/>
            <person name="Yuan L."/>
            <person name="Wang Z."/>
            <person name="Xia Z."/>
            <person name="Xiao L."/>
            <person name="Anderson O.D."/>
            <person name="Ouyang S."/>
            <person name="Liang Y."/>
            <person name="Zimin A.V."/>
            <person name="Pertea G."/>
            <person name="Qi P."/>
            <person name="Bennetzen J.L."/>
            <person name="Dai X."/>
            <person name="Dawson M.W."/>
            <person name="Muller H.G."/>
            <person name="Kugler K."/>
            <person name="Rivarola-Duarte L."/>
            <person name="Spannagl M."/>
            <person name="Mayer K.F.X."/>
            <person name="Lu F.H."/>
            <person name="Bevan M.W."/>
            <person name="Leroy P."/>
            <person name="Li P."/>
            <person name="You F.M."/>
            <person name="Sun Q."/>
            <person name="Liu Z."/>
            <person name="Lyons E."/>
            <person name="Wicker T."/>
            <person name="Salzberg S.L."/>
            <person name="Devos K.M."/>
            <person name="Dvorak J."/>
        </authorList>
    </citation>
    <scope>NUCLEOTIDE SEQUENCE [LARGE SCALE GENOMIC DNA]</scope>
    <source>
        <strain evidence="2">cv. AL8/78</strain>
    </source>
</reference>
<dbReference type="Proteomes" id="UP000015105">
    <property type="component" value="Chromosome 7D"/>
</dbReference>
<reference evidence="2" key="4">
    <citation type="submission" date="2019-03" db="UniProtKB">
        <authorList>
            <consortium name="EnsemblPlants"/>
        </authorList>
    </citation>
    <scope>IDENTIFICATION</scope>
</reference>
<reference evidence="2" key="5">
    <citation type="journal article" date="2021" name="G3 (Bethesda)">
        <title>Aegilops tauschii genome assembly Aet v5.0 features greater sequence contiguity and improved annotation.</title>
        <authorList>
            <person name="Wang L."/>
            <person name="Zhu T."/>
            <person name="Rodriguez J.C."/>
            <person name="Deal K.R."/>
            <person name="Dubcovsky J."/>
            <person name="McGuire P.E."/>
            <person name="Lux T."/>
            <person name="Spannagl M."/>
            <person name="Mayer K.F.X."/>
            <person name="Baldrich P."/>
            <person name="Meyers B.C."/>
            <person name="Huo N."/>
            <person name="Gu Y.Q."/>
            <person name="Zhou H."/>
            <person name="Devos K.M."/>
            <person name="Bennetzen J.L."/>
            <person name="Unver T."/>
            <person name="Budak H."/>
            <person name="Gulick P.J."/>
            <person name="Galiba G."/>
            <person name="Kalapos B."/>
            <person name="Nelson D.R."/>
            <person name="Li P."/>
            <person name="You F.M."/>
            <person name="Luo M.C."/>
            <person name="Dvorak J."/>
        </authorList>
    </citation>
    <scope>NUCLEOTIDE SEQUENCE [LARGE SCALE GENOMIC DNA]</scope>
    <source>
        <strain evidence="2">cv. AL8/78</strain>
    </source>
</reference>
<protein>
    <submittedName>
        <fullName evidence="2">Uncharacterized protein</fullName>
    </submittedName>
</protein>
<reference evidence="3" key="1">
    <citation type="journal article" date="2014" name="Science">
        <title>Ancient hybridizations among the ancestral genomes of bread wheat.</title>
        <authorList>
            <consortium name="International Wheat Genome Sequencing Consortium,"/>
            <person name="Marcussen T."/>
            <person name="Sandve S.R."/>
            <person name="Heier L."/>
            <person name="Spannagl M."/>
            <person name="Pfeifer M."/>
            <person name="Jakobsen K.S."/>
            <person name="Wulff B.B."/>
            <person name="Steuernagel B."/>
            <person name="Mayer K.F."/>
            <person name="Olsen O.A."/>
        </authorList>
    </citation>
    <scope>NUCLEOTIDE SEQUENCE [LARGE SCALE GENOMIC DNA]</scope>
    <source>
        <strain evidence="3">cv. AL8/78</strain>
    </source>
</reference>
<dbReference type="Gramene" id="AET7Gv21024500.5">
    <property type="protein sequence ID" value="AET7Gv21024500.5"/>
    <property type="gene ID" value="AET7Gv21024500"/>
</dbReference>
<dbReference type="EnsemblPlants" id="AET7Gv21024500.5">
    <property type="protein sequence ID" value="AET7Gv21024500.5"/>
    <property type="gene ID" value="AET7Gv21024500"/>
</dbReference>
<name>A0A453SQ43_AEGTS</name>
<keyword evidence="3" id="KW-1185">Reference proteome</keyword>
<feature type="region of interest" description="Disordered" evidence="1">
    <location>
        <begin position="40"/>
        <end position="82"/>
    </location>
</feature>
<evidence type="ECO:0000313" key="2">
    <source>
        <dbReference type="EnsemblPlants" id="AET7Gv21024500.5"/>
    </source>
</evidence>
<accession>A0A453SQ43</accession>